<organism evidence="14 15">
    <name type="scientific">Stieleria bergensis</name>
    <dbReference type="NCBI Taxonomy" id="2528025"/>
    <lineage>
        <taxon>Bacteria</taxon>
        <taxon>Pseudomonadati</taxon>
        <taxon>Planctomycetota</taxon>
        <taxon>Planctomycetia</taxon>
        <taxon>Pirellulales</taxon>
        <taxon>Pirellulaceae</taxon>
        <taxon>Stieleria</taxon>
    </lineage>
</organism>
<evidence type="ECO:0000256" key="11">
    <source>
        <dbReference type="RuleBase" id="RU003783"/>
    </source>
</evidence>
<dbReference type="SUPFAM" id="SSF52540">
    <property type="entry name" value="P-loop containing nucleoside triphosphate hydrolases"/>
    <property type="match status" value="1"/>
</dbReference>
<evidence type="ECO:0000256" key="5">
    <source>
        <dbReference type="ARBA" id="ARBA00022694"/>
    </source>
</evidence>
<evidence type="ECO:0000256" key="12">
    <source>
        <dbReference type="RuleBase" id="RU003784"/>
    </source>
</evidence>
<keyword evidence="6 10" id="KW-0547">Nucleotide-binding</keyword>
<keyword evidence="8 10" id="KW-0460">Magnesium</keyword>
<feature type="region of interest" description="Interaction with substrate tRNA" evidence="10">
    <location>
        <begin position="58"/>
        <end position="61"/>
    </location>
</feature>
<accession>A0A517T0Z0</accession>
<keyword evidence="4 10" id="KW-0808">Transferase</keyword>
<feature type="site" description="Interaction with substrate tRNA" evidence="10">
    <location>
        <position position="124"/>
    </location>
</feature>
<dbReference type="RefSeq" id="WP_145276494.1">
    <property type="nucleotide sequence ID" value="NZ_CP036272.1"/>
</dbReference>
<comment type="similarity">
    <text evidence="3 10 13">Belongs to the IPP transferase family.</text>
</comment>
<sequence length="336" mass="37463">MPESSHDLSESRSSLSEPDCWPGLIDNAMVITGATASGKSALAIELANRVDGELLSLDSIAVYKGMDIGTAKPTAQQRQLAVHHLIDLVEPDQDFSVAHYMQLAHQCVQDILDRGKVPIFVGGTPMFLKGILRGFDAGPPPDWEFRNAVEADVQQHGVEALMRRLQQVDPLSATRIEANDVRRIVRALEVAKSTGVPLSHRQTQFDVARPAAECQVYSLQHPRPKLHQRINQRVEAMFQDGLVDEVRSLIEQYGTLSRTAGQAVGYREVIQWLDSDQDESDLREQVAIHTRQLAKRQETWFRSFTEITALTVNESTSTDELIETILQHRQALAGSQ</sequence>
<dbReference type="GO" id="GO:0005524">
    <property type="term" value="F:ATP binding"/>
    <property type="evidence" value="ECO:0007669"/>
    <property type="project" value="UniProtKB-UniRule"/>
</dbReference>
<dbReference type="Pfam" id="PF01715">
    <property type="entry name" value="IPPT"/>
    <property type="match status" value="1"/>
</dbReference>
<dbReference type="PANTHER" id="PTHR11088">
    <property type="entry name" value="TRNA DIMETHYLALLYLTRANSFERASE"/>
    <property type="match status" value="1"/>
</dbReference>
<evidence type="ECO:0000256" key="1">
    <source>
        <dbReference type="ARBA" id="ARBA00001946"/>
    </source>
</evidence>
<evidence type="ECO:0000256" key="8">
    <source>
        <dbReference type="ARBA" id="ARBA00022842"/>
    </source>
</evidence>
<dbReference type="EMBL" id="CP036272">
    <property type="protein sequence ID" value="QDT62023.1"/>
    <property type="molecule type" value="Genomic_DNA"/>
</dbReference>
<keyword evidence="7 10" id="KW-0067">ATP-binding</keyword>
<keyword evidence="5 10" id="KW-0819">tRNA processing</keyword>
<evidence type="ECO:0000256" key="10">
    <source>
        <dbReference type="HAMAP-Rule" id="MF_00185"/>
    </source>
</evidence>
<dbReference type="EC" id="2.5.1.75" evidence="10"/>
<proteinExistence type="inferred from homology"/>
<feature type="site" description="Interaction with substrate tRNA" evidence="10">
    <location>
        <position position="146"/>
    </location>
</feature>
<protein>
    <recommendedName>
        <fullName evidence="10">tRNA dimethylallyltransferase</fullName>
        <ecNumber evidence="10">2.5.1.75</ecNumber>
    </recommendedName>
    <alternativeName>
        <fullName evidence="10">Dimethylallyl diphosphate:tRNA dimethylallyltransferase</fullName>
        <shortName evidence="10">DMAPP:tRNA dimethylallyltransferase</shortName>
        <shortName evidence="10">DMATase</shortName>
    </alternativeName>
    <alternativeName>
        <fullName evidence="10">Isopentenyl-diphosphate:tRNA isopentenyltransferase</fullName>
        <shortName evidence="10">IPP transferase</shortName>
        <shortName evidence="10">IPPT</shortName>
        <shortName evidence="10">IPTase</shortName>
    </alternativeName>
</protein>
<keyword evidence="15" id="KW-1185">Reference proteome</keyword>
<comment type="function">
    <text evidence="2 10 12">Catalyzes the transfer of a dimethylallyl group onto the adenine at position 37 in tRNAs that read codons beginning with uridine, leading to the formation of N6-(dimethylallyl)adenosine (i(6)A).</text>
</comment>
<comment type="caution">
    <text evidence="10">Lacks conserved residue(s) required for the propagation of feature annotation.</text>
</comment>
<comment type="catalytic activity">
    <reaction evidence="9 10 11">
        <text>adenosine(37) in tRNA + dimethylallyl diphosphate = N(6)-dimethylallyladenosine(37) in tRNA + diphosphate</text>
        <dbReference type="Rhea" id="RHEA:26482"/>
        <dbReference type="Rhea" id="RHEA-COMP:10162"/>
        <dbReference type="Rhea" id="RHEA-COMP:10375"/>
        <dbReference type="ChEBI" id="CHEBI:33019"/>
        <dbReference type="ChEBI" id="CHEBI:57623"/>
        <dbReference type="ChEBI" id="CHEBI:74411"/>
        <dbReference type="ChEBI" id="CHEBI:74415"/>
        <dbReference type="EC" id="2.5.1.75"/>
    </reaction>
</comment>
<dbReference type="InterPro" id="IPR027417">
    <property type="entry name" value="P-loop_NTPase"/>
</dbReference>
<dbReference type="HAMAP" id="MF_00185">
    <property type="entry name" value="IPP_trans"/>
    <property type="match status" value="1"/>
</dbReference>
<evidence type="ECO:0000256" key="2">
    <source>
        <dbReference type="ARBA" id="ARBA00003213"/>
    </source>
</evidence>
<dbReference type="Gene3D" id="1.10.20.140">
    <property type="match status" value="1"/>
</dbReference>
<dbReference type="InterPro" id="IPR018022">
    <property type="entry name" value="IPT"/>
</dbReference>
<evidence type="ECO:0000256" key="13">
    <source>
        <dbReference type="RuleBase" id="RU003785"/>
    </source>
</evidence>
<dbReference type="OrthoDB" id="9776390at2"/>
<dbReference type="Proteomes" id="UP000315003">
    <property type="component" value="Chromosome"/>
</dbReference>
<dbReference type="NCBIfam" id="TIGR00174">
    <property type="entry name" value="miaA"/>
    <property type="match status" value="1"/>
</dbReference>
<reference evidence="14 15" key="1">
    <citation type="submission" date="2019-02" db="EMBL/GenBank/DDBJ databases">
        <title>Deep-cultivation of Planctomycetes and their phenomic and genomic characterization uncovers novel biology.</title>
        <authorList>
            <person name="Wiegand S."/>
            <person name="Jogler M."/>
            <person name="Boedeker C."/>
            <person name="Pinto D."/>
            <person name="Vollmers J."/>
            <person name="Rivas-Marin E."/>
            <person name="Kohn T."/>
            <person name="Peeters S.H."/>
            <person name="Heuer A."/>
            <person name="Rast P."/>
            <person name="Oberbeckmann S."/>
            <person name="Bunk B."/>
            <person name="Jeske O."/>
            <person name="Meyerdierks A."/>
            <person name="Storesund J.E."/>
            <person name="Kallscheuer N."/>
            <person name="Luecker S."/>
            <person name="Lage O.M."/>
            <person name="Pohl T."/>
            <person name="Merkel B.J."/>
            <person name="Hornburger P."/>
            <person name="Mueller R.-W."/>
            <person name="Bruemmer F."/>
            <person name="Labrenz M."/>
            <person name="Spormann A.M."/>
            <person name="Op den Camp H."/>
            <person name="Overmann J."/>
            <person name="Amann R."/>
            <person name="Jetten M.S.M."/>
            <person name="Mascher T."/>
            <person name="Medema M.H."/>
            <person name="Devos D.P."/>
            <person name="Kaster A.-K."/>
            <person name="Ovreas L."/>
            <person name="Rohde M."/>
            <person name="Galperin M.Y."/>
            <person name="Jogler C."/>
        </authorList>
    </citation>
    <scope>NUCLEOTIDE SEQUENCE [LARGE SCALE GENOMIC DNA]</scope>
    <source>
        <strain evidence="14 15">SV_7m_r</strain>
    </source>
</reference>
<feature type="binding site" evidence="10">
    <location>
        <begin position="33"/>
        <end position="40"/>
    </location>
    <ligand>
        <name>ATP</name>
        <dbReference type="ChEBI" id="CHEBI:30616"/>
    </ligand>
</feature>
<comment type="cofactor">
    <cofactor evidence="1 10">
        <name>Mg(2+)</name>
        <dbReference type="ChEBI" id="CHEBI:18420"/>
    </cofactor>
</comment>
<dbReference type="GO" id="GO:0052381">
    <property type="term" value="F:tRNA dimethylallyltransferase activity"/>
    <property type="evidence" value="ECO:0007669"/>
    <property type="project" value="UniProtKB-UniRule"/>
</dbReference>
<feature type="binding site" evidence="10">
    <location>
        <begin position="35"/>
        <end position="40"/>
    </location>
    <ligand>
        <name>substrate</name>
    </ligand>
</feature>
<dbReference type="PANTHER" id="PTHR11088:SF60">
    <property type="entry name" value="TRNA DIMETHYLALLYLTRANSFERASE"/>
    <property type="match status" value="1"/>
</dbReference>
<name>A0A517T0Z0_9BACT</name>
<dbReference type="InterPro" id="IPR039657">
    <property type="entry name" value="Dimethylallyltransferase"/>
</dbReference>
<gene>
    <name evidence="10 14" type="primary">miaA</name>
    <name evidence="14" type="ORF">SV7mr_45640</name>
</gene>
<evidence type="ECO:0000313" key="15">
    <source>
        <dbReference type="Proteomes" id="UP000315003"/>
    </source>
</evidence>
<evidence type="ECO:0000256" key="9">
    <source>
        <dbReference type="ARBA" id="ARBA00049563"/>
    </source>
</evidence>
<dbReference type="AlphaFoldDB" id="A0A517T0Z0"/>
<dbReference type="Gene3D" id="3.40.50.300">
    <property type="entry name" value="P-loop containing nucleotide triphosphate hydrolases"/>
    <property type="match status" value="1"/>
</dbReference>
<evidence type="ECO:0000256" key="3">
    <source>
        <dbReference type="ARBA" id="ARBA00005842"/>
    </source>
</evidence>
<evidence type="ECO:0000256" key="7">
    <source>
        <dbReference type="ARBA" id="ARBA00022840"/>
    </source>
</evidence>
<dbReference type="GO" id="GO:0006400">
    <property type="term" value="P:tRNA modification"/>
    <property type="evidence" value="ECO:0007669"/>
    <property type="project" value="TreeGrafter"/>
</dbReference>
<evidence type="ECO:0000256" key="6">
    <source>
        <dbReference type="ARBA" id="ARBA00022741"/>
    </source>
</evidence>
<dbReference type="FunFam" id="1.10.20.140:FF:000001">
    <property type="entry name" value="tRNA dimethylallyltransferase"/>
    <property type="match status" value="1"/>
</dbReference>
<evidence type="ECO:0000313" key="14">
    <source>
        <dbReference type="EMBL" id="QDT62023.1"/>
    </source>
</evidence>
<evidence type="ECO:0000256" key="4">
    <source>
        <dbReference type="ARBA" id="ARBA00022679"/>
    </source>
</evidence>
<comment type="subunit">
    <text evidence="10">Monomer.</text>
</comment>